<accession>A0A843AH21</accession>
<name>A0A843AH21_METAZ</name>
<dbReference type="AlphaFoldDB" id="A0A843AH21"/>
<proteinExistence type="predicted"/>
<protein>
    <submittedName>
        <fullName evidence="1">Uncharacterized protein</fullName>
    </submittedName>
</protein>
<dbReference type="EMBL" id="JADIIN010000059">
    <property type="protein sequence ID" value="MBF4469203.1"/>
    <property type="molecule type" value="Genomic_DNA"/>
</dbReference>
<organism evidence="1 2">
    <name type="scientific">Methanobrevibacter arboriphilus</name>
    <dbReference type="NCBI Taxonomy" id="39441"/>
    <lineage>
        <taxon>Archaea</taxon>
        <taxon>Methanobacteriati</taxon>
        <taxon>Methanobacteriota</taxon>
        <taxon>Methanomada group</taxon>
        <taxon>Methanobacteria</taxon>
        <taxon>Methanobacteriales</taxon>
        <taxon>Methanobacteriaceae</taxon>
        <taxon>Methanobrevibacter</taxon>
    </lineage>
</organism>
<sequence length="66" mass="7526">MIDKERLKENLMSYVDESLHSMYDFDQIVNNAYINDKGEIIVKSKDFGFRFDSITYKQLGGAGGGI</sequence>
<gene>
    <name evidence="1" type="ORF">ISP01_07330</name>
</gene>
<reference evidence="1" key="1">
    <citation type="submission" date="2020-10" db="EMBL/GenBank/DDBJ databases">
        <title>Dehalococcoides mccartyi of a TCE/Cr reducing biochatode.</title>
        <authorList>
            <person name="Matturro B."/>
        </authorList>
    </citation>
    <scope>NUCLEOTIDE SEQUENCE</scope>
    <source>
        <strain evidence="1">Bin4</strain>
    </source>
</reference>
<evidence type="ECO:0000313" key="1">
    <source>
        <dbReference type="EMBL" id="MBF4469203.1"/>
    </source>
</evidence>
<comment type="caution">
    <text evidence="1">The sequence shown here is derived from an EMBL/GenBank/DDBJ whole genome shotgun (WGS) entry which is preliminary data.</text>
</comment>
<evidence type="ECO:0000313" key="2">
    <source>
        <dbReference type="Proteomes" id="UP000658733"/>
    </source>
</evidence>
<dbReference type="RefSeq" id="WP_278523557.1">
    <property type="nucleotide sequence ID" value="NZ_JADIIN010000059.1"/>
</dbReference>
<dbReference type="Proteomes" id="UP000658733">
    <property type="component" value="Unassembled WGS sequence"/>
</dbReference>